<protein>
    <submittedName>
        <fullName evidence="3">VTT domain-containing protein</fullName>
    </submittedName>
</protein>
<evidence type="ECO:0000259" key="2">
    <source>
        <dbReference type="Pfam" id="PF09335"/>
    </source>
</evidence>
<keyword evidence="1" id="KW-0812">Transmembrane</keyword>
<dbReference type="EMBL" id="JAUOTP010000001">
    <property type="protein sequence ID" value="MDO6412785.1"/>
    <property type="molecule type" value="Genomic_DNA"/>
</dbReference>
<dbReference type="Proteomes" id="UP001169764">
    <property type="component" value="Unassembled WGS sequence"/>
</dbReference>
<name>A0ABT8Y546_9SPHN</name>
<proteinExistence type="predicted"/>
<reference evidence="3" key="1">
    <citation type="submission" date="2023-07" db="EMBL/GenBank/DDBJ databases">
        <authorList>
            <person name="Kim M."/>
        </authorList>
    </citation>
    <scope>NUCLEOTIDE SEQUENCE</scope>
    <source>
        <strain evidence="3">BIUV-7</strain>
    </source>
</reference>
<keyword evidence="4" id="KW-1185">Reference proteome</keyword>
<feature type="domain" description="VTT" evidence="2">
    <location>
        <begin position="23"/>
        <end position="143"/>
    </location>
</feature>
<accession>A0ABT8Y546</accession>
<feature type="transmembrane region" description="Helical" evidence="1">
    <location>
        <begin position="123"/>
        <end position="146"/>
    </location>
</feature>
<dbReference type="InterPro" id="IPR051311">
    <property type="entry name" value="DedA_domain"/>
</dbReference>
<dbReference type="Pfam" id="PF09335">
    <property type="entry name" value="VTT_dom"/>
    <property type="match status" value="1"/>
</dbReference>
<evidence type="ECO:0000313" key="4">
    <source>
        <dbReference type="Proteomes" id="UP001169764"/>
    </source>
</evidence>
<feature type="transmembrane region" description="Helical" evidence="1">
    <location>
        <begin position="12"/>
        <end position="33"/>
    </location>
</feature>
<sequence length="186" mass="20025">MAIEALVARYGLIAIFAGAGIEGEAVVITGGVLAQKGLLPIWGVAAAAAAGSCLIDQLWFWMARRYRDHRRVRAVMARPAFARAIRLLERYPTSFILAFRWIYGLRTVSPMAIGTSAIRSRTFVPLNIVSAAFWGPAIAWAGYAFGKALDPWLHDVKSVVLGALALGGGIALVLLLVRWHRAAVAG</sequence>
<dbReference type="InterPro" id="IPR032816">
    <property type="entry name" value="VTT_dom"/>
</dbReference>
<comment type="caution">
    <text evidence="3">The sequence shown here is derived from an EMBL/GenBank/DDBJ whole genome shotgun (WGS) entry which is preliminary data.</text>
</comment>
<keyword evidence="1" id="KW-0472">Membrane</keyword>
<evidence type="ECO:0000313" key="3">
    <source>
        <dbReference type="EMBL" id="MDO6412785.1"/>
    </source>
</evidence>
<gene>
    <name evidence="3" type="ORF">Q4F19_00165</name>
</gene>
<dbReference type="PANTHER" id="PTHR42709">
    <property type="entry name" value="ALKALINE PHOSPHATASE LIKE PROTEIN"/>
    <property type="match status" value="1"/>
</dbReference>
<evidence type="ECO:0000256" key="1">
    <source>
        <dbReference type="SAM" id="Phobius"/>
    </source>
</evidence>
<feature type="transmembrane region" description="Helical" evidence="1">
    <location>
        <begin position="158"/>
        <end position="177"/>
    </location>
</feature>
<keyword evidence="1" id="KW-1133">Transmembrane helix</keyword>
<organism evidence="3 4">
    <name type="scientific">Sphingomonas natans</name>
    <dbReference type="NCBI Taxonomy" id="3063330"/>
    <lineage>
        <taxon>Bacteria</taxon>
        <taxon>Pseudomonadati</taxon>
        <taxon>Pseudomonadota</taxon>
        <taxon>Alphaproteobacteria</taxon>
        <taxon>Sphingomonadales</taxon>
        <taxon>Sphingomonadaceae</taxon>
        <taxon>Sphingomonas</taxon>
    </lineage>
</organism>
<feature type="transmembrane region" description="Helical" evidence="1">
    <location>
        <begin position="39"/>
        <end position="61"/>
    </location>
</feature>
<dbReference type="RefSeq" id="WP_303539120.1">
    <property type="nucleotide sequence ID" value="NZ_JAUOTP010000001.1"/>
</dbReference>
<dbReference type="PANTHER" id="PTHR42709:SF2">
    <property type="entry name" value="INNER MEMBRANE PROTEIN YOHD"/>
    <property type="match status" value="1"/>
</dbReference>